<feature type="chain" id="PRO_5040462173" evidence="4">
    <location>
        <begin position="28"/>
        <end position="473"/>
    </location>
</feature>
<dbReference type="PANTHER" id="PTHR47967:SF123">
    <property type="entry name" value="ASPARTIC PROTEINASE NEPENTHESIN-1-LIKE"/>
    <property type="match status" value="1"/>
</dbReference>
<keyword evidence="2 6" id="KW-0645">Protease</keyword>
<feature type="domain" description="Peptidase A1" evidence="5">
    <location>
        <begin position="83"/>
        <end position="473"/>
    </location>
</feature>
<feature type="signal peptide" evidence="4">
    <location>
        <begin position="1"/>
        <end position="27"/>
    </location>
</feature>
<dbReference type="EMBL" id="CACSLK010003174">
    <property type="protein sequence ID" value="CAA0808462.1"/>
    <property type="molecule type" value="Genomic_DNA"/>
</dbReference>
<dbReference type="GO" id="GO:0005576">
    <property type="term" value="C:extracellular region"/>
    <property type="evidence" value="ECO:0007669"/>
    <property type="project" value="TreeGrafter"/>
</dbReference>
<dbReference type="Pfam" id="PF14541">
    <property type="entry name" value="TAXi_C"/>
    <property type="match status" value="1"/>
</dbReference>
<dbReference type="InterPro" id="IPR051708">
    <property type="entry name" value="Plant_Aspart_Prot_A1"/>
</dbReference>
<evidence type="ECO:0000259" key="5">
    <source>
        <dbReference type="PROSITE" id="PS51767"/>
    </source>
</evidence>
<keyword evidence="3" id="KW-0378">Hydrolase</keyword>
<evidence type="ECO:0000256" key="1">
    <source>
        <dbReference type="ARBA" id="ARBA00007447"/>
    </source>
</evidence>
<dbReference type="PROSITE" id="PS51767">
    <property type="entry name" value="PEPTIDASE_A1"/>
    <property type="match status" value="1"/>
</dbReference>
<dbReference type="AlphaFoldDB" id="A0A9N7MLY5"/>
<dbReference type="InterPro" id="IPR032799">
    <property type="entry name" value="TAXi_C"/>
</dbReference>
<evidence type="ECO:0000313" key="6">
    <source>
        <dbReference type="EMBL" id="CAA0808462.1"/>
    </source>
</evidence>
<reference evidence="6" key="1">
    <citation type="submission" date="2019-12" db="EMBL/GenBank/DDBJ databases">
        <authorList>
            <person name="Scholes J."/>
        </authorList>
    </citation>
    <scope>NUCLEOTIDE SEQUENCE</scope>
</reference>
<keyword evidence="7" id="KW-1185">Reference proteome</keyword>
<evidence type="ECO:0000256" key="2">
    <source>
        <dbReference type="ARBA" id="ARBA00022670"/>
    </source>
</evidence>
<proteinExistence type="inferred from homology"/>
<evidence type="ECO:0000256" key="4">
    <source>
        <dbReference type="SAM" id="SignalP"/>
    </source>
</evidence>
<comment type="caution">
    <text evidence="6">The sequence shown here is derived from an EMBL/GenBank/DDBJ whole genome shotgun (WGS) entry which is preliminary data.</text>
</comment>
<sequence length="473" mass="53479">MAFTTSYLLLTLLLPHLISTIFRSSNAFSLNLIHRDNPNSPLYQPNNNLTHLQHFSHDAKATETRVSELNSLCLPLLLRAPLYTLDVRIGSPPVQTTLVFDTAAPLIWTQCKPICAACFKQNHPVFDRTKSATYKCLNRNHTLAGYFNCTVVECYYFVSGRGGSGLSSLEIPKDSFKGGCIIDTGSPFSVLEERAYRAFVSAVSGYFEQFKNVKKLVTRRYPKNLCYNYPRDIGKFPSVVWHFEGADLEVNGTSLFSLGSNFVMSNFVCLQFFGAPETNVLGAYQQQNVEFHFHNRGHHRHTSRQKVLHFRPGCELTWTQCTPCIKCFKQDYPLFDPKQSKSFQTLPQNHPSAKYFRRSENGSFIFHLLYVSGESARGTVSIETFGFPSHKKRATESVKNVVFGCAHNQIGRFTSSVTGIMGMSRSPLSMFSQMGPLVKRFSYCLPHISSPVKTTFLRFGNDVKGRTYGKRVF</sequence>
<dbReference type="InterPro" id="IPR021109">
    <property type="entry name" value="Peptidase_aspartic_dom_sf"/>
</dbReference>
<protein>
    <submittedName>
        <fullName evidence="6">Eukaryotic aspartyl protease family protein</fullName>
    </submittedName>
</protein>
<name>A0A9N7MLY5_STRHE</name>
<keyword evidence="4" id="KW-0732">Signal</keyword>
<dbReference type="InterPro" id="IPR033121">
    <property type="entry name" value="PEPTIDASE_A1"/>
</dbReference>
<gene>
    <name evidence="6" type="ORF">SHERM_10704</name>
</gene>
<dbReference type="Proteomes" id="UP001153555">
    <property type="component" value="Unassembled WGS sequence"/>
</dbReference>
<organism evidence="6 7">
    <name type="scientific">Striga hermonthica</name>
    <name type="common">Purple witchweed</name>
    <name type="synonym">Buchnera hermonthica</name>
    <dbReference type="NCBI Taxonomy" id="68872"/>
    <lineage>
        <taxon>Eukaryota</taxon>
        <taxon>Viridiplantae</taxon>
        <taxon>Streptophyta</taxon>
        <taxon>Embryophyta</taxon>
        <taxon>Tracheophyta</taxon>
        <taxon>Spermatophyta</taxon>
        <taxon>Magnoliopsida</taxon>
        <taxon>eudicotyledons</taxon>
        <taxon>Gunneridae</taxon>
        <taxon>Pentapetalae</taxon>
        <taxon>asterids</taxon>
        <taxon>lamiids</taxon>
        <taxon>Lamiales</taxon>
        <taxon>Orobanchaceae</taxon>
        <taxon>Buchnereae</taxon>
        <taxon>Striga</taxon>
    </lineage>
</organism>
<accession>A0A9N7MLY5</accession>
<evidence type="ECO:0000256" key="3">
    <source>
        <dbReference type="ARBA" id="ARBA00022801"/>
    </source>
</evidence>
<dbReference type="Pfam" id="PF14543">
    <property type="entry name" value="TAXi_N"/>
    <property type="match status" value="2"/>
</dbReference>
<evidence type="ECO:0000313" key="7">
    <source>
        <dbReference type="Proteomes" id="UP001153555"/>
    </source>
</evidence>
<dbReference type="GO" id="GO:0006508">
    <property type="term" value="P:proteolysis"/>
    <property type="evidence" value="ECO:0007669"/>
    <property type="project" value="UniProtKB-KW"/>
</dbReference>
<dbReference type="Gene3D" id="2.40.70.10">
    <property type="entry name" value="Acid Proteases"/>
    <property type="match status" value="3"/>
</dbReference>
<dbReference type="SUPFAM" id="SSF50630">
    <property type="entry name" value="Acid proteases"/>
    <property type="match status" value="2"/>
</dbReference>
<dbReference type="InterPro" id="IPR032861">
    <property type="entry name" value="TAXi_N"/>
</dbReference>
<dbReference type="PANTHER" id="PTHR47967">
    <property type="entry name" value="OS07G0603500 PROTEIN-RELATED"/>
    <property type="match status" value="1"/>
</dbReference>
<comment type="similarity">
    <text evidence="1">Belongs to the peptidase A1 family.</text>
</comment>
<dbReference type="OrthoDB" id="907702at2759"/>
<dbReference type="GO" id="GO:0008233">
    <property type="term" value="F:peptidase activity"/>
    <property type="evidence" value="ECO:0007669"/>
    <property type="project" value="UniProtKB-KW"/>
</dbReference>